<dbReference type="PROSITE" id="PS50908">
    <property type="entry name" value="RWD"/>
    <property type="match status" value="1"/>
</dbReference>
<keyword evidence="4" id="KW-1185">Reference proteome</keyword>
<dbReference type="AlphaFoldDB" id="A0AAV1K375"/>
<dbReference type="CDD" id="cd23817">
    <property type="entry name" value="RWD-RWDD4"/>
    <property type="match status" value="1"/>
</dbReference>
<evidence type="ECO:0000313" key="4">
    <source>
        <dbReference type="Proteomes" id="UP001497472"/>
    </source>
</evidence>
<proteinExistence type="predicted"/>
<name>A0AAV1K375_9NEOP</name>
<dbReference type="Pfam" id="PF05773">
    <property type="entry name" value="RWD"/>
    <property type="match status" value="1"/>
</dbReference>
<dbReference type="InterPro" id="IPR016135">
    <property type="entry name" value="UBQ-conjugating_enzyme/RWD"/>
</dbReference>
<evidence type="ECO:0000256" key="1">
    <source>
        <dbReference type="SAM" id="MobiDB-lite"/>
    </source>
</evidence>
<dbReference type="EMBL" id="CAVLEF010000279">
    <property type="protein sequence ID" value="CAK1554822.1"/>
    <property type="molecule type" value="Genomic_DNA"/>
</dbReference>
<accession>A0AAV1K375</accession>
<dbReference type="PANTHER" id="PTHR21275">
    <property type="entry name" value="RWD DOMAIN-CONTAINING PROTEIN 4"/>
    <property type="match status" value="1"/>
</dbReference>
<reference evidence="3 4" key="1">
    <citation type="submission" date="2023-11" db="EMBL/GenBank/DDBJ databases">
        <authorList>
            <person name="Okamura Y."/>
        </authorList>
    </citation>
    <scope>NUCLEOTIDE SEQUENCE [LARGE SCALE GENOMIC DNA]</scope>
</reference>
<sequence length="176" mass="20420">MTNVEQQAEEMEVLKSIYEGDKNFHQLNDTTYQYKYTEGEESFIVEVSWGPNYPTEKPRINLDIFFNQHLLPSVKQKILEIIDKEAEHWIGSAMTYTLFEIVKERVVDIFSAQTEQAGPSGAKISMGFQMEKKKLVKKKQLRKARKRRESGSSGEWILDRKSKKAPASHCVSDLWT</sequence>
<evidence type="ECO:0000259" key="2">
    <source>
        <dbReference type="PROSITE" id="PS50908"/>
    </source>
</evidence>
<protein>
    <recommendedName>
        <fullName evidence="2">RWD domain-containing protein</fullName>
    </recommendedName>
</protein>
<dbReference type="SUPFAM" id="SSF54495">
    <property type="entry name" value="UBC-like"/>
    <property type="match status" value="1"/>
</dbReference>
<dbReference type="SMART" id="SM00591">
    <property type="entry name" value="RWD"/>
    <property type="match status" value="1"/>
</dbReference>
<dbReference type="InterPro" id="IPR042770">
    <property type="entry name" value="RWDD4"/>
</dbReference>
<feature type="region of interest" description="Disordered" evidence="1">
    <location>
        <begin position="139"/>
        <end position="176"/>
    </location>
</feature>
<comment type="caution">
    <text evidence="3">The sequence shown here is derived from an EMBL/GenBank/DDBJ whole genome shotgun (WGS) entry which is preliminary data.</text>
</comment>
<feature type="domain" description="RWD" evidence="2">
    <location>
        <begin position="9"/>
        <end position="109"/>
    </location>
</feature>
<dbReference type="Proteomes" id="UP001497472">
    <property type="component" value="Unassembled WGS sequence"/>
</dbReference>
<dbReference type="InterPro" id="IPR006575">
    <property type="entry name" value="RWD_dom"/>
</dbReference>
<organism evidence="3 4">
    <name type="scientific">Leptosia nina</name>
    <dbReference type="NCBI Taxonomy" id="320188"/>
    <lineage>
        <taxon>Eukaryota</taxon>
        <taxon>Metazoa</taxon>
        <taxon>Ecdysozoa</taxon>
        <taxon>Arthropoda</taxon>
        <taxon>Hexapoda</taxon>
        <taxon>Insecta</taxon>
        <taxon>Pterygota</taxon>
        <taxon>Neoptera</taxon>
        <taxon>Endopterygota</taxon>
        <taxon>Lepidoptera</taxon>
        <taxon>Glossata</taxon>
        <taxon>Ditrysia</taxon>
        <taxon>Papilionoidea</taxon>
        <taxon>Pieridae</taxon>
        <taxon>Pierinae</taxon>
        <taxon>Leptosia</taxon>
    </lineage>
</organism>
<dbReference type="Gene3D" id="3.10.110.10">
    <property type="entry name" value="Ubiquitin Conjugating Enzyme"/>
    <property type="match status" value="1"/>
</dbReference>
<feature type="compositionally biased region" description="Basic residues" evidence="1">
    <location>
        <begin position="139"/>
        <end position="148"/>
    </location>
</feature>
<evidence type="ECO:0000313" key="3">
    <source>
        <dbReference type="EMBL" id="CAK1554822.1"/>
    </source>
</evidence>
<dbReference type="PANTHER" id="PTHR21275:SF1">
    <property type="entry name" value="RWD DOMAIN-CONTAINING PROTEIN 4"/>
    <property type="match status" value="1"/>
</dbReference>
<gene>
    <name evidence="3" type="ORF">LNINA_LOCUS13683</name>
</gene>